<keyword evidence="5" id="KW-0282">Flagellum</keyword>
<dbReference type="PANTHER" id="PTHR30435:SF12">
    <property type="entry name" value="FLAGELLAR BASAL BODY ROD PROTEIN FLGB"/>
    <property type="match status" value="1"/>
</dbReference>
<sequence length="149" mass="16570">MYKIGKEGMKLLDKILNSGSEQVLVKAMDAASLRNEIIANNIANVDTPGFKKSEVNFAEKIRDVLGNEKTHVKMSLTDKRHMMSSKSPGIYAIQPEINPCDASSYRNDGNNVDIDVEMAELAKNKIYYDAMGQSISSEIKLLRMAIERG</sequence>
<name>A0A0W8E5A9_9ZZZZ</name>
<evidence type="ECO:0000256" key="2">
    <source>
        <dbReference type="ARBA" id="ARBA00009677"/>
    </source>
</evidence>
<protein>
    <submittedName>
        <fullName evidence="5">Flagellar basal-body rod protein flgb</fullName>
    </submittedName>
</protein>
<dbReference type="PROSITE" id="PS00588">
    <property type="entry name" value="FLAGELLA_BB_ROD"/>
    <property type="match status" value="1"/>
</dbReference>
<dbReference type="GO" id="GO:0030694">
    <property type="term" value="C:bacterial-type flagellum basal body, rod"/>
    <property type="evidence" value="ECO:0007669"/>
    <property type="project" value="InterPro"/>
</dbReference>
<evidence type="ECO:0000256" key="1">
    <source>
        <dbReference type="ARBA" id="ARBA00004117"/>
    </source>
</evidence>
<dbReference type="Pfam" id="PF00460">
    <property type="entry name" value="Flg_bb_rod"/>
    <property type="match status" value="1"/>
</dbReference>
<comment type="caution">
    <text evidence="5">The sequence shown here is derived from an EMBL/GenBank/DDBJ whole genome shotgun (WGS) entry which is preliminary data.</text>
</comment>
<keyword evidence="5" id="KW-0966">Cell projection</keyword>
<dbReference type="PIRSF" id="PIRSF002889">
    <property type="entry name" value="Rod_FlgB"/>
    <property type="match status" value="1"/>
</dbReference>
<feature type="domain" description="Flagellar basal body rod protein N-terminal" evidence="4">
    <location>
        <begin position="23"/>
        <end position="51"/>
    </location>
</feature>
<dbReference type="InterPro" id="IPR001444">
    <property type="entry name" value="Flag_bb_rod_N"/>
</dbReference>
<evidence type="ECO:0000259" key="4">
    <source>
        <dbReference type="Pfam" id="PF00460"/>
    </source>
</evidence>
<evidence type="ECO:0000313" key="5">
    <source>
        <dbReference type="EMBL" id="KUG03585.1"/>
    </source>
</evidence>
<keyword evidence="5" id="KW-0969">Cilium</keyword>
<dbReference type="NCBIfam" id="TIGR01396">
    <property type="entry name" value="FlgB"/>
    <property type="match status" value="1"/>
</dbReference>
<organism evidence="5">
    <name type="scientific">hydrocarbon metagenome</name>
    <dbReference type="NCBI Taxonomy" id="938273"/>
    <lineage>
        <taxon>unclassified sequences</taxon>
        <taxon>metagenomes</taxon>
        <taxon>ecological metagenomes</taxon>
    </lineage>
</organism>
<comment type="similarity">
    <text evidence="2">Belongs to the flagella basal body rod proteins family.</text>
</comment>
<dbReference type="InterPro" id="IPR019776">
    <property type="entry name" value="Flagellar_basal_body_rod_CS"/>
</dbReference>
<proteinExistence type="inferred from homology"/>
<keyword evidence="3" id="KW-0975">Bacterial flagellum</keyword>
<gene>
    <name evidence="5" type="ORF">ASZ90_019018</name>
</gene>
<evidence type="ECO:0000256" key="3">
    <source>
        <dbReference type="ARBA" id="ARBA00023143"/>
    </source>
</evidence>
<dbReference type="EMBL" id="LNQE01001877">
    <property type="protein sequence ID" value="KUG03585.1"/>
    <property type="molecule type" value="Genomic_DNA"/>
</dbReference>
<reference evidence="5" key="1">
    <citation type="journal article" date="2015" name="Proc. Natl. Acad. Sci. U.S.A.">
        <title>Networks of energetic and metabolic interactions define dynamics in microbial communities.</title>
        <authorList>
            <person name="Embree M."/>
            <person name="Liu J.K."/>
            <person name="Al-Bassam M.M."/>
            <person name="Zengler K."/>
        </authorList>
    </citation>
    <scope>NUCLEOTIDE SEQUENCE</scope>
</reference>
<dbReference type="AlphaFoldDB" id="A0A0W8E5A9"/>
<accession>A0A0W8E5A9</accession>
<dbReference type="GO" id="GO:0071978">
    <property type="term" value="P:bacterial-type flagellum-dependent swarming motility"/>
    <property type="evidence" value="ECO:0007669"/>
    <property type="project" value="TreeGrafter"/>
</dbReference>
<dbReference type="PANTHER" id="PTHR30435">
    <property type="entry name" value="FLAGELLAR PROTEIN"/>
    <property type="match status" value="1"/>
</dbReference>
<dbReference type="InterPro" id="IPR006300">
    <property type="entry name" value="FlgB"/>
</dbReference>
<comment type="subcellular location">
    <subcellularLocation>
        <location evidence="1">Bacterial flagellum basal body</location>
    </subcellularLocation>
</comment>